<dbReference type="InterPro" id="IPR043128">
    <property type="entry name" value="Rev_trsase/Diguanyl_cyclase"/>
</dbReference>
<feature type="domain" description="GGDEF" evidence="3">
    <location>
        <begin position="447"/>
        <end position="581"/>
    </location>
</feature>
<dbReference type="Gene3D" id="3.30.70.270">
    <property type="match status" value="1"/>
</dbReference>
<evidence type="ECO:0000259" key="3">
    <source>
        <dbReference type="PROSITE" id="PS50887"/>
    </source>
</evidence>
<evidence type="ECO:0000256" key="1">
    <source>
        <dbReference type="ARBA" id="ARBA00012528"/>
    </source>
</evidence>
<keyword evidence="5" id="KW-1185">Reference proteome</keyword>
<dbReference type="InterPro" id="IPR029787">
    <property type="entry name" value="Nucleotide_cyclase"/>
</dbReference>
<dbReference type="AlphaFoldDB" id="A0A318SST9"/>
<proteinExistence type="predicted"/>
<dbReference type="NCBIfam" id="TIGR00254">
    <property type="entry name" value="GGDEF"/>
    <property type="match status" value="1"/>
</dbReference>
<protein>
    <recommendedName>
        <fullName evidence="1">diguanylate cyclase</fullName>
        <ecNumber evidence="1">2.7.7.65</ecNumber>
    </recommendedName>
</protein>
<dbReference type="SUPFAM" id="SSF55781">
    <property type="entry name" value="GAF domain-like"/>
    <property type="match status" value="1"/>
</dbReference>
<dbReference type="GO" id="GO:0052621">
    <property type="term" value="F:diguanylate cyclase activity"/>
    <property type="evidence" value="ECO:0007669"/>
    <property type="project" value="UniProtKB-EC"/>
</dbReference>
<organism evidence="4 5">
    <name type="scientific">Pseudoroseicyclus aestuarii</name>
    <dbReference type="NCBI Taxonomy" id="1795041"/>
    <lineage>
        <taxon>Bacteria</taxon>
        <taxon>Pseudomonadati</taxon>
        <taxon>Pseudomonadota</taxon>
        <taxon>Alphaproteobacteria</taxon>
        <taxon>Rhodobacterales</taxon>
        <taxon>Paracoccaceae</taxon>
        <taxon>Pseudoroseicyclus</taxon>
    </lineage>
</organism>
<dbReference type="Pfam" id="PF00990">
    <property type="entry name" value="GGDEF"/>
    <property type="match status" value="1"/>
</dbReference>
<dbReference type="Proteomes" id="UP000248311">
    <property type="component" value="Unassembled WGS sequence"/>
</dbReference>
<reference evidence="4 5" key="1">
    <citation type="submission" date="2018-06" db="EMBL/GenBank/DDBJ databases">
        <title>Genomic Encyclopedia of Type Strains, Phase III (KMG-III): the genomes of soil and plant-associated and newly described type strains.</title>
        <authorList>
            <person name="Whitman W."/>
        </authorList>
    </citation>
    <scope>NUCLEOTIDE SEQUENCE [LARGE SCALE GENOMIC DNA]</scope>
    <source>
        <strain evidence="4 5">CECT 9025</strain>
    </source>
</reference>
<dbReference type="RefSeq" id="WP_110815028.1">
    <property type="nucleotide sequence ID" value="NZ_QJTE01000004.1"/>
</dbReference>
<comment type="catalytic activity">
    <reaction evidence="2">
        <text>2 GTP = 3',3'-c-di-GMP + 2 diphosphate</text>
        <dbReference type="Rhea" id="RHEA:24898"/>
        <dbReference type="ChEBI" id="CHEBI:33019"/>
        <dbReference type="ChEBI" id="CHEBI:37565"/>
        <dbReference type="ChEBI" id="CHEBI:58805"/>
        <dbReference type="EC" id="2.7.7.65"/>
    </reaction>
</comment>
<evidence type="ECO:0000256" key="2">
    <source>
        <dbReference type="ARBA" id="ARBA00034247"/>
    </source>
</evidence>
<dbReference type="InterPro" id="IPR050469">
    <property type="entry name" value="Diguanylate_Cyclase"/>
</dbReference>
<evidence type="ECO:0000313" key="4">
    <source>
        <dbReference type="EMBL" id="PYE82352.1"/>
    </source>
</evidence>
<dbReference type="CDD" id="cd01949">
    <property type="entry name" value="GGDEF"/>
    <property type="match status" value="1"/>
</dbReference>
<dbReference type="Gene3D" id="3.30.450.40">
    <property type="match status" value="1"/>
</dbReference>
<evidence type="ECO:0000313" key="5">
    <source>
        <dbReference type="Proteomes" id="UP000248311"/>
    </source>
</evidence>
<gene>
    <name evidence="4" type="ORF">DFP88_104106</name>
</gene>
<dbReference type="InterPro" id="IPR029016">
    <property type="entry name" value="GAF-like_dom_sf"/>
</dbReference>
<dbReference type="PROSITE" id="PS50887">
    <property type="entry name" value="GGDEF"/>
    <property type="match status" value="1"/>
</dbReference>
<accession>A0A318SST9</accession>
<dbReference type="FunFam" id="3.30.70.270:FF:000001">
    <property type="entry name" value="Diguanylate cyclase domain protein"/>
    <property type="match status" value="1"/>
</dbReference>
<dbReference type="GO" id="GO:0005886">
    <property type="term" value="C:plasma membrane"/>
    <property type="evidence" value="ECO:0007669"/>
    <property type="project" value="TreeGrafter"/>
</dbReference>
<comment type="caution">
    <text evidence="4">The sequence shown here is derived from an EMBL/GenBank/DDBJ whole genome shotgun (WGS) entry which is preliminary data.</text>
</comment>
<dbReference type="EMBL" id="QJTE01000004">
    <property type="protein sequence ID" value="PYE82352.1"/>
    <property type="molecule type" value="Genomic_DNA"/>
</dbReference>
<dbReference type="InterPro" id="IPR000160">
    <property type="entry name" value="GGDEF_dom"/>
</dbReference>
<dbReference type="GO" id="GO:0043709">
    <property type="term" value="P:cell adhesion involved in single-species biofilm formation"/>
    <property type="evidence" value="ECO:0007669"/>
    <property type="project" value="TreeGrafter"/>
</dbReference>
<dbReference type="SUPFAM" id="SSF55073">
    <property type="entry name" value="Nucleotide cyclase"/>
    <property type="match status" value="1"/>
</dbReference>
<dbReference type="SMART" id="SM00267">
    <property type="entry name" value="GGDEF"/>
    <property type="match status" value="1"/>
</dbReference>
<name>A0A318SST9_9RHOB</name>
<dbReference type="PANTHER" id="PTHR45138:SF9">
    <property type="entry name" value="DIGUANYLATE CYCLASE DGCM-RELATED"/>
    <property type="match status" value="1"/>
</dbReference>
<sequence>MTQVNEAGRKPWLRRRDRRARRGLPLLLLTALLLVGGGIAATVALPTPLAMRIIGSKTVHDAHVWRAEVIELLDGGAATFEAGRLSAREHERLSQITALSDIYRYKLFTNQGTIFWSTRPSDIGRSTVEDYFRTVVMQGGDYFGTGTAYAGASEAAAGHGGLRQIAEIYVPVFEGGVVVGAIEFYSDITELRQLIIGQIRLGLGVLTASGMAMLIALAALMQKSSRAEVALLRQRAADERALRDTQVTLSREVSLMAELSSWLQSCRSLDELYGMIARVMPLLLPGTRGSLYVYSNSRDVLDGVASWNGSQHHEHIRPDDCWALRRGHPYVYGANEISFRCDHDGGGDSREADEDSPAFCLPVLAHGETLGLLHAHPLAEATEAQFRETRQKAQLCAEHLSMALANVRMRDALHDRAIRDPLTGLYNRRHLGEVLRSQTERARRTGTALSLLSLDVDHFKRFNDTHGHDAGDIVLRHVGAAMEAATDGDEAACRPGGEEFVMVLPGASLEEAAARAETLRQEIGGLAVRYADRTLPRISVSIGVAALPEHGTTPSELLRAADVALYAAKRAGRDRVVCAGDDEVGAEEPQAGPALAALPAAE</sequence>
<dbReference type="PANTHER" id="PTHR45138">
    <property type="entry name" value="REGULATORY COMPONENTS OF SENSORY TRANSDUCTION SYSTEM"/>
    <property type="match status" value="1"/>
</dbReference>
<dbReference type="EC" id="2.7.7.65" evidence="1"/>
<dbReference type="GO" id="GO:1902201">
    <property type="term" value="P:negative regulation of bacterial-type flagellum-dependent cell motility"/>
    <property type="evidence" value="ECO:0007669"/>
    <property type="project" value="TreeGrafter"/>
</dbReference>